<evidence type="ECO:0000256" key="1">
    <source>
        <dbReference type="SAM" id="Phobius"/>
    </source>
</evidence>
<keyword evidence="1" id="KW-0472">Membrane</keyword>
<keyword evidence="1" id="KW-0812">Transmembrane</keyword>
<sequence>MLVLSFYQQFLLYTTYYDLIGLNLSDSLPLHISRFNALLAVIYLLSNDEGVFKLLAYFSLYAWISLIYPIRVYSIVHPIGVSYLLSYFITSLLPFYGFLIHDNAIEKGDKNKIYPWFILYLFVAYLVNLMVDGNYFYLTHRPLLDFLPDLIYIPLVLVFTYGLFSLGEKIYLKVQNRV</sequence>
<keyword evidence="1" id="KW-1133">Transmembrane helix</keyword>
<accession>A0A1I1KU01</accession>
<feature type="transmembrane region" description="Helical" evidence="1">
    <location>
        <begin position="151"/>
        <end position="172"/>
    </location>
</feature>
<feature type="transmembrane region" description="Helical" evidence="1">
    <location>
        <begin position="113"/>
        <end position="131"/>
    </location>
</feature>
<evidence type="ECO:0000313" key="2">
    <source>
        <dbReference type="EMBL" id="SFC64294.1"/>
    </source>
</evidence>
<organism evidence="2 3">
    <name type="scientific">Alkalibacterium subtropicum</name>
    <dbReference type="NCBI Taxonomy" id="753702"/>
    <lineage>
        <taxon>Bacteria</taxon>
        <taxon>Bacillati</taxon>
        <taxon>Bacillota</taxon>
        <taxon>Bacilli</taxon>
        <taxon>Lactobacillales</taxon>
        <taxon>Carnobacteriaceae</taxon>
        <taxon>Alkalibacterium</taxon>
    </lineage>
</organism>
<dbReference type="AlphaFoldDB" id="A0A1I1KU01"/>
<feature type="transmembrane region" description="Helical" evidence="1">
    <location>
        <begin position="28"/>
        <end position="45"/>
    </location>
</feature>
<dbReference type="Proteomes" id="UP000199612">
    <property type="component" value="Unassembled WGS sequence"/>
</dbReference>
<evidence type="ECO:0000313" key="3">
    <source>
        <dbReference type="Proteomes" id="UP000199612"/>
    </source>
</evidence>
<keyword evidence="3" id="KW-1185">Reference proteome</keyword>
<proteinExistence type="predicted"/>
<gene>
    <name evidence="2" type="ORF">SAMN04488102_11519</name>
</gene>
<feature type="transmembrane region" description="Helical" evidence="1">
    <location>
        <begin position="80"/>
        <end position="101"/>
    </location>
</feature>
<dbReference type="EMBL" id="FOLT01000015">
    <property type="protein sequence ID" value="SFC64294.1"/>
    <property type="molecule type" value="Genomic_DNA"/>
</dbReference>
<dbReference type="Pfam" id="PF14808">
    <property type="entry name" value="TMEM164"/>
    <property type="match status" value="1"/>
</dbReference>
<feature type="transmembrane region" description="Helical" evidence="1">
    <location>
        <begin position="54"/>
        <end position="74"/>
    </location>
</feature>
<reference evidence="3" key="1">
    <citation type="submission" date="2016-10" db="EMBL/GenBank/DDBJ databases">
        <authorList>
            <person name="Varghese N."/>
            <person name="Submissions S."/>
        </authorList>
    </citation>
    <scope>NUCLEOTIDE SEQUENCE [LARGE SCALE GENOMIC DNA]</scope>
    <source>
        <strain evidence="3">DSM 23664</strain>
    </source>
</reference>
<name>A0A1I1KU01_9LACT</name>
<protein>
    <submittedName>
        <fullName evidence="2">Integral membrane protein (Intg_mem_TP0381)</fullName>
    </submittedName>
</protein>
<dbReference type="STRING" id="753702.SAMN04488102_11519"/>